<name>A0A0F9U9R4_9ZZZZ</name>
<protein>
    <submittedName>
        <fullName evidence="1">Uncharacterized protein</fullName>
    </submittedName>
</protein>
<dbReference type="EMBL" id="LAZR01000129">
    <property type="protein sequence ID" value="KKN88364.1"/>
    <property type="molecule type" value="Genomic_DNA"/>
</dbReference>
<dbReference type="AlphaFoldDB" id="A0A0F9U9R4"/>
<sequence length="75" mass="8625">MVRPRLANVQCTRMQFQPGDQVIVKSRHRLSKEDALKLKRTVEKWAGDVVEVLVVDLTLMDVEIEHGEKRGLKIS</sequence>
<organism evidence="1">
    <name type="scientific">marine sediment metagenome</name>
    <dbReference type="NCBI Taxonomy" id="412755"/>
    <lineage>
        <taxon>unclassified sequences</taxon>
        <taxon>metagenomes</taxon>
        <taxon>ecological metagenomes</taxon>
    </lineage>
</organism>
<evidence type="ECO:0000313" key="1">
    <source>
        <dbReference type="EMBL" id="KKN88364.1"/>
    </source>
</evidence>
<proteinExistence type="predicted"/>
<gene>
    <name evidence="1" type="ORF">LCGC14_0249270</name>
</gene>
<comment type="caution">
    <text evidence="1">The sequence shown here is derived from an EMBL/GenBank/DDBJ whole genome shotgun (WGS) entry which is preliminary data.</text>
</comment>
<accession>A0A0F9U9R4</accession>
<reference evidence="1" key="1">
    <citation type="journal article" date="2015" name="Nature">
        <title>Complex archaea that bridge the gap between prokaryotes and eukaryotes.</title>
        <authorList>
            <person name="Spang A."/>
            <person name="Saw J.H."/>
            <person name="Jorgensen S.L."/>
            <person name="Zaremba-Niedzwiedzka K."/>
            <person name="Martijn J."/>
            <person name="Lind A.E."/>
            <person name="van Eijk R."/>
            <person name="Schleper C."/>
            <person name="Guy L."/>
            <person name="Ettema T.J."/>
        </authorList>
    </citation>
    <scope>NUCLEOTIDE SEQUENCE</scope>
</reference>